<accession>L9Z268</accession>
<reference evidence="1 2" key="1">
    <citation type="journal article" date="2014" name="PLoS Genet.">
        <title>Phylogenetically driven sequencing of extremely halophilic archaea reveals strategies for static and dynamic osmo-response.</title>
        <authorList>
            <person name="Becker E.A."/>
            <person name="Seitzer P.M."/>
            <person name="Tritt A."/>
            <person name="Larsen D."/>
            <person name="Krusor M."/>
            <person name="Yao A.I."/>
            <person name="Wu D."/>
            <person name="Madern D."/>
            <person name="Eisen J.A."/>
            <person name="Darling A.E."/>
            <person name="Facciotti M.T."/>
        </authorList>
    </citation>
    <scope>NUCLEOTIDE SEQUENCE [LARGE SCALE GENOMIC DNA]</scope>
    <source>
        <strain evidence="1 2">DSM 3751</strain>
    </source>
</reference>
<dbReference type="InterPro" id="IPR043953">
    <property type="entry name" value="DUF5784"/>
</dbReference>
<evidence type="ECO:0000313" key="1">
    <source>
        <dbReference type="EMBL" id="ELY79263.1"/>
    </source>
</evidence>
<dbReference type="eggNOG" id="arCOG04738">
    <property type="taxonomic scope" value="Archaea"/>
</dbReference>
<dbReference type="Proteomes" id="UP000011618">
    <property type="component" value="Unassembled WGS sequence"/>
</dbReference>
<dbReference type="Pfam" id="PF19096">
    <property type="entry name" value="DUF5784"/>
    <property type="match status" value="1"/>
</dbReference>
<dbReference type="PATRIC" id="fig|1227495.3.peg.1342"/>
<proteinExistence type="predicted"/>
<evidence type="ECO:0000313" key="2">
    <source>
        <dbReference type="Proteomes" id="UP000011618"/>
    </source>
</evidence>
<sequence length="344" mass="38450">MAPRGVASNVARPLRFRHSPQSWSDGRVKRDILQPLRSNIGAQEVSPWFKCGGDWQTHRFEMENGDVALFARNDADAYWMGNTETPSALWRTDKFGWRNVPYHVSRWAQRELLATLHEADPWLADYPHLSWFFLPVFMSKDGRDSTRSFFREHAGGFPDAGRRETTRFFEDVLRTGVLDEYRHVMSGKLGTSDHVDRVRMSAAMAEFIAAKILTDAGYDLVPEIEVTTGHSLDFRAENAETTALVEVTRPQPPGNRAAAGPVAAVRDTAETKTNGQLAEHGGGAVLFVDCSSFRDDAWAAVRGEQPDVRHRPAVVYRVRPSGHVEGYQKGAVPLELGDAMTVLD</sequence>
<protein>
    <submittedName>
        <fullName evidence="1">Uncharacterized protein</fullName>
    </submittedName>
</protein>
<name>L9Z268_9EURY</name>
<gene>
    <name evidence="1" type="ORF">C487_06705</name>
</gene>
<dbReference type="EMBL" id="AOII01000040">
    <property type="protein sequence ID" value="ELY79263.1"/>
    <property type="molecule type" value="Genomic_DNA"/>
</dbReference>
<comment type="caution">
    <text evidence="1">The sequence shown here is derived from an EMBL/GenBank/DDBJ whole genome shotgun (WGS) entry which is preliminary data.</text>
</comment>
<organism evidence="1 2">
    <name type="scientific">Natrinema pallidum DSM 3751</name>
    <dbReference type="NCBI Taxonomy" id="1227495"/>
    <lineage>
        <taxon>Archaea</taxon>
        <taxon>Methanobacteriati</taxon>
        <taxon>Methanobacteriota</taxon>
        <taxon>Stenosarchaea group</taxon>
        <taxon>Halobacteria</taxon>
        <taxon>Halobacteriales</taxon>
        <taxon>Natrialbaceae</taxon>
        <taxon>Natrinema</taxon>
    </lineage>
</organism>
<dbReference type="AlphaFoldDB" id="L9Z268"/>